<name>A0ABY8QTA0_9MICO</name>
<dbReference type="Proteomes" id="UP001209083">
    <property type="component" value="Chromosome"/>
</dbReference>
<accession>A0ABY8QTA0</accession>
<dbReference type="RefSeq" id="WP_349638446.1">
    <property type="nucleotide sequence ID" value="NZ_CP090958.1"/>
</dbReference>
<evidence type="ECO:0000313" key="1">
    <source>
        <dbReference type="EMBL" id="WGW11656.1"/>
    </source>
</evidence>
<reference evidence="1 2" key="1">
    <citation type="submission" date="2023-05" db="EMBL/GenBank/DDBJ databases">
        <title>Lithophilousrod everest ZFBP1038 complete genpme.</title>
        <authorList>
            <person name="Tian M."/>
        </authorList>
    </citation>
    <scope>NUCLEOTIDE SEQUENCE [LARGE SCALE GENOMIC DNA]</scope>
    <source>
        <strain evidence="1 2">ZFBP1038</strain>
    </source>
</reference>
<evidence type="ECO:0008006" key="3">
    <source>
        <dbReference type="Google" id="ProtNLM"/>
    </source>
</evidence>
<protein>
    <recommendedName>
        <fullName evidence="3">Thioredoxin-like fold domain-containing protein</fullName>
    </recommendedName>
</protein>
<gene>
    <name evidence="1" type="ORF">LWF01_16420</name>
</gene>
<organism evidence="1 2">
    <name type="scientific">Saxibacter everestensis</name>
    <dbReference type="NCBI Taxonomy" id="2909229"/>
    <lineage>
        <taxon>Bacteria</taxon>
        <taxon>Bacillati</taxon>
        <taxon>Actinomycetota</taxon>
        <taxon>Actinomycetes</taxon>
        <taxon>Micrococcales</taxon>
        <taxon>Brevibacteriaceae</taxon>
        <taxon>Saxibacter</taxon>
    </lineage>
</organism>
<keyword evidence="2" id="KW-1185">Reference proteome</keyword>
<sequence length="60" mass="6454">MRATVRDELVSSERSLKDATRAVPTVTIDRKITGLSNVTLSADVVDELLQLDGVIALATE</sequence>
<dbReference type="EMBL" id="CP090958">
    <property type="protein sequence ID" value="WGW11656.1"/>
    <property type="molecule type" value="Genomic_DNA"/>
</dbReference>
<evidence type="ECO:0000313" key="2">
    <source>
        <dbReference type="Proteomes" id="UP001209083"/>
    </source>
</evidence>
<proteinExistence type="predicted"/>